<dbReference type="InterPro" id="IPR036465">
    <property type="entry name" value="vWFA_dom_sf"/>
</dbReference>
<protein>
    <submittedName>
        <fullName evidence="4">Magnesium chelatase subunit D family protein</fullName>
    </submittedName>
</protein>
<dbReference type="Gene3D" id="3.40.50.410">
    <property type="entry name" value="von Willebrand factor, type A domain"/>
    <property type="match status" value="1"/>
</dbReference>
<feature type="compositionally biased region" description="Acidic residues" evidence="2">
    <location>
        <begin position="296"/>
        <end position="306"/>
    </location>
</feature>
<dbReference type="InterPro" id="IPR011704">
    <property type="entry name" value="ATPase_dyneun-rel_AAA"/>
</dbReference>
<name>A0ABT1NAS7_9FIRM</name>
<dbReference type="InterPro" id="IPR002035">
    <property type="entry name" value="VWF_A"/>
</dbReference>
<accession>A0ABT1NAS7</accession>
<dbReference type="PROSITE" id="PS50234">
    <property type="entry name" value="VWFA"/>
    <property type="match status" value="1"/>
</dbReference>
<dbReference type="SUPFAM" id="SSF52540">
    <property type="entry name" value="P-loop containing nucleoside triphosphate hydrolases"/>
    <property type="match status" value="1"/>
</dbReference>
<comment type="similarity">
    <text evidence="1">Belongs to the Mg-chelatase subunits D/I family.</text>
</comment>
<dbReference type="InterPro" id="IPR052989">
    <property type="entry name" value="Mg-chelatase_DI-like"/>
</dbReference>
<dbReference type="InterPro" id="IPR041628">
    <property type="entry name" value="ChlI/MoxR_AAA_lid"/>
</dbReference>
<feature type="compositionally biased region" description="Acidic residues" evidence="2">
    <location>
        <begin position="337"/>
        <end position="350"/>
    </location>
</feature>
<dbReference type="SMART" id="SM00382">
    <property type="entry name" value="AAA"/>
    <property type="match status" value="1"/>
</dbReference>
<dbReference type="Pfam" id="PF13519">
    <property type="entry name" value="VWA_2"/>
    <property type="match status" value="1"/>
</dbReference>
<evidence type="ECO:0000313" key="5">
    <source>
        <dbReference type="Proteomes" id="UP001651880"/>
    </source>
</evidence>
<dbReference type="InterPro" id="IPR003593">
    <property type="entry name" value="AAA+_ATPase"/>
</dbReference>
<dbReference type="RefSeq" id="WP_255225843.1">
    <property type="nucleotide sequence ID" value="NZ_JAJEKE010000001.1"/>
</dbReference>
<gene>
    <name evidence="4" type="ORF">LJD61_02190</name>
</gene>
<evidence type="ECO:0000256" key="1">
    <source>
        <dbReference type="ARBA" id="ARBA00005799"/>
    </source>
</evidence>
<dbReference type="Gene3D" id="1.10.8.80">
    <property type="entry name" value="Magnesium chelatase subunit I, C-Terminal domain"/>
    <property type="match status" value="1"/>
</dbReference>
<dbReference type="InterPro" id="IPR041702">
    <property type="entry name" value="BchD/ChlD_VWA"/>
</dbReference>
<dbReference type="Pfam" id="PF07728">
    <property type="entry name" value="AAA_5"/>
    <property type="match status" value="1"/>
</dbReference>
<sequence length="636" mass="71602">MIDNYVFPFAAIIGQEKVKRALLLNLINPQIGGVLLSGEKGTAKSTLVRGMAALSEGMKVIELPLNITENRLVGTVDIEKTLAEGKRNFEPGILKEAHENILYVDEVNLLSEHLVNCLLEVASSGVNKIEREGISFAHPSRFVLIGTMNPEEGYLRSQFLDRFGLYIEVGGCTDILERKEIIKRRLEYERSPLDFIEKWRWESDVLAQQIEDAKNYLSKVQVSDNAMKLAAEIAKEANCAGHRAELVIAETAKAMAAYERRSNISIENIKEAAEYALPHRKREKPMEQEPPSEPPQMEEEQDDNEQQAEQAEQPENQKPDQQEEPEPTKAEQQEPQEPMDDNQDQEDDDMSVDQLDDIGRTFIVRNIDIRAMDRRKRKGEGKRIRTKADSKKGQYIRYKIPKDKLQDIAFDATLRAAAPYQRVRDKNGLAVAIESRDFREKVREKRTGSTIIFIVDASGSMGAKKRMSAVKGAIVSLLTDAYQKRDRVALIAFRKEEAEVLLNITRSVNMAEKCLKTLPTGGKTPLSAGLLKGFQTIKTARRKQPDMLPVIVLVSDGRTNASINGEDPLEEALEISKRIQMAGIQSIVVDTEQDFIKLGIAKDIAKALGARYYKLEDLEGEQLAEAVRQCTSYFQI</sequence>
<feature type="region of interest" description="Disordered" evidence="2">
    <location>
        <begin position="277"/>
        <end position="350"/>
    </location>
</feature>
<reference evidence="4 5" key="1">
    <citation type="submission" date="2021-10" db="EMBL/GenBank/DDBJ databases">
        <title>Lutispora strain m25 sp. nov., a thermophilic, non-spore-forming bacterium isolated from a lab-scale methanogenic bioreactor digesting anaerobic sludge.</title>
        <authorList>
            <person name="El Houari A."/>
            <person name="Mcdonald J."/>
        </authorList>
    </citation>
    <scope>NUCLEOTIDE SEQUENCE [LARGE SCALE GENOMIC DNA]</scope>
    <source>
        <strain evidence="5">m25</strain>
    </source>
</reference>
<comment type="caution">
    <text evidence="4">The sequence shown here is derived from an EMBL/GenBank/DDBJ whole genome shotgun (WGS) entry which is preliminary data.</text>
</comment>
<dbReference type="PANTHER" id="PTHR35023:SF1">
    <property type="entry name" value="MG-PROTOPORPHYRIN IX CHELATASE"/>
    <property type="match status" value="1"/>
</dbReference>
<dbReference type="Pfam" id="PF17863">
    <property type="entry name" value="AAA_lid_2"/>
    <property type="match status" value="1"/>
</dbReference>
<dbReference type="SMART" id="SM00327">
    <property type="entry name" value="VWA"/>
    <property type="match status" value="1"/>
</dbReference>
<feature type="compositionally biased region" description="Basic and acidic residues" evidence="2">
    <location>
        <begin position="315"/>
        <end position="332"/>
    </location>
</feature>
<dbReference type="EMBL" id="JAJEKE010000001">
    <property type="protein sequence ID" value="MCQ1528359.1"/>
    <property type="molecule type" value="Genomic_DNA"/>
</dbReference>
<dbReference type="CDD" id="cd01451">
    <property type="entry name" value="vWA_Magnesium_chelatase"/>
    <property type="match status" value="1"/>
</dbReference>
<evidence type="ECO:0000313" key="4">
    <source>
        <dbReference type="EMBL" id="MCQ1528359.1"/>
    </source>
</evidence>
<keyword evidence="5" id="KW-1185">Reference proteome</keyword>
<dbReference type="CDD" id="cd00009">
    <property type="entry name" value="AAA"/>
    <property type="match status" value="1"/>
</dbReference>
<dbReference type="Proteomes" id="UP001651880">
    <property type="component" value="Unassembled WGS sequence"/>
</dbReference>
<dbReference type="PANTHER" id="PTHR35023">
    <property type="entry name" value="CHELATASE-RELATED"/>
    <property type="match status" value="1"/>
</dbReference>
<evidence type="ECO:0000256" key="2">
    <source>
        <dbReference type="SAM" id="MobiDB-lite"/>
    </source>
</evidence>
<organism evidence="4 5">
    <name type="scientific">Lutispora saccharofermentans</name>
    <dbReference type="NCBI Taxonomy" id="3024236"/>
    <lineage>
        <taxon>Bacteria</taxon>
        <taxon>Bacillati</taxon>
        <taxon>Bacillota</taxon>
        <taxon>Clostridia</taxon>
        <taxon>Lutisporales</taxon>
        <taxon>Lutisporaceae</taxon>
        <taxon>Lutispora</taxon>
    </lineage>
</organism>
<proteinExistence type="inferred from homology"/>
<evidence type="ECO:0000259" key="3">
    <source>
        <dbReference type="PROSITE" id="PS50234"/>
    </source>
</evidence>
<dbReference type="Gene3D" id="3.40.50.300">
    <property type="entry name" value="P-loop containing nucleotide triphosphate hydrolases"/>
    <property type="match status" value="1"/>
</dbReference>
<dbReference type="InterPro" id="IPR027417">
    <property type="entry name" value="P-loop_NTPase"/>
</dbReference>
<dbReference type="SUPFAM" id="SSF53300">
    <property type="entry name" value="vWA-like"/>
    <property type="match status" value="1"/>
</dbReference>
<feature type="domain" description="VWFA" evidence="3">
    <location>
        <begin position="450"/>
        <end position="630"/>
    </location>
</feature>